<dbReference type="Pfam" id="PF01225">
    <property type="entry name" value="Mur_ligase"/>
    <property type="match status" value="1"/>
</dbReference>
<evidence type="ECO:0000313" key="16">
    <source>
        <dbReference type="Proteomes" id="UP000516957"/>
    </source>
</evidence>
<gene>
    <name evidence="10" type="primary">murF</name>
    <name evidence="15" type="ORF">BKA08_002540</name>
</gene>
<comment type="function">
    <text evidence="10 11">Involved in cell wall formation. Catalyzes the final step in the synthesis of UDP-N-acetylmuramoyl-pentapeptide, the precursor of murein.</text>
</comment>
<dbReference type="InterPro" id="IPR013221">
    <property type="entry name" value="Mur_ligase_cen"/>
</dbReference>
<dbReference type="InterPro" id="IPR036565">
    <property type="entry name" value="Mur-like_cat_sf"/>
</dbReference>
<keyword evidence="3 10" id="KW-0132">Cell division</keyword>
<dbReference type="GO" id="GO:0071555">
    <property type="term" value="P:cell wall organization"/>
    <property type="evidence" value="ECO:0007669"/>
    <property type="project" value="UniProtKB-KW"/>
</dbReference>
<comment type="pathway">
    <text evidence="10 11">Cell wall biogenesis; peptidoglycan biosynthesis.</text>
</comment>
<dbReference type="AlphaFoldDB" id="A0A7Y9F291"/>
<evidence type="ECO:0000259" key="12">
    <source>
        <dbReference type="Pfam" id="PF01225"/>
    </source>
</evidence>
<keyword evidence="6 10" id="KW-0133">Cell shape</keyword>
<dbReference type="SUPFAM" id="SSF53623">
    <property type="entry name" value="MurD-like peptide ligases, catalytic domain"/>
    <property type="match status" value="1"/>
</dbReference>
<comment type="catalytic activity">
    <reaction evidence="10 11">
        <text>D-alanyl-D-alanine + UDP-N-acetyl-alpha-D-muramoyl-L-alanyl-gamma-D-glutamyl-meso-2,6-diaminopimelate + ATP = UDP-N-acetyl-alpha-D-muramoyl-L-alanyl-gamma-D-glutamyl-meso-2,6-diaminopimeloyl-D-alanyl-D-alanine + ADP + phosphate + H(+)</text>
        <dbReference type="Rhea" id="RHEA:28374"/>
        <dbReference type="ChEBI" id="CHEBI:15378"/>
        <dbReference type="ChEBI" id="CHEBI:30616"/>
        <dbReference type="ChEBI" id="CHEBI:43474"/>
        <dbReference type="ChEBI" id="CHEBI:57822"/>
        <dbReference type="ChEBI" id="CHEBI:61386"/>
        <dbReference type="ChEBI" id="CHEBI:83905"/>
        <dbReference type="ChEBI" id="CHEBI:456216"/>
        <dbReference type="EC" id="6.3.2.10"/>
    </reaction>
</comment>
<dbReference type="InterPro" id="IPR005863">
    <property type="entry name" value="UDP-N-AcMur_synth"/>
</dbReference>
<dbReference type="Pfam" id="PF02875">
    <property type="entry name" value="Mur_ligase_C"/>
    <property type="match status" value="1"/>
</dbReference>
<dbReference type="Pfam" id="PF08245">
    <property type="entry name" value="Mur_ligase_M"/>
    <property type="match status" value="1"/>
</dbReference>
<accession>A0A7Y9F291</accession>
<dbReference type="EMBL" id="JACCBE010000001">
    <property type="protein sequence ID" value="NYD58302.1"/>
    <property type="molecule type" value="Genomic_DNA"/>
</dbReference>
<evidence type="ECO:0000256" key="4">
    <source>
        <dbReference type="ARBA" id="ARBA00022741"/>
    </source>
</evidence>
<comment type="caution">
    <text evidence="15">The sequence shown here is derived from an EMBL/GenBank/DDBJ whole genome shotgun (WGS) entry which is preliminary data.</text>
</comment>
<evidence type="ECO:0000259" key="14">
    <source>
        <dbReference type="Pfam" id="PF08245"/>
    </source>
</evidence>
<dbReference type="SUPFAM" id="SSF63418">
    <property type="entry name" value="MurE/MurF N-terminal domain"/>
    <property type="match status" value="1"/>
</dbReference>
<dbReference type="NCBIfam" id="TIGR01143">
    <property type="entry name" value="murF"/>
    <property type="match status" value="1"/>
</dbReference>
<dbReference type="GO" id="GO:0005524">
    <property type="term" value="F:ATP binding"/>
    <property type="evidence" value="ECO:0007669"/>
    <property type="project" value="UniProtKB-UniRule"/>
</dbReference>
<proteinExistence type="inferred from homology"/>
<dbReference type="SUPFAM" id="SSF53244">
    <property type="entry name" value="MurD-like peptide ligases, peptide-binding domain"/>
    <property type="match status" value="1"/>
</dbReference>
<dbReference type="Gene3D" id="3.40.1190.10">
    <property type="entry name" value="Mur-like, catalytic domain"/>
    <property type="match status" value="1"/>
</dbReference>
<dbReference type="GO" id="GO:0008360">
    <property type="term" value="P:regulation of cell shape"/>
    <property type="evidence" value="ECO:0007669"/>
    <property type="project" value="UniProtKB-KW"/>
</dbReference>
<keyword evidence="4 10" id="KW-0547">Nucleotide-binding</keyword>
<dbReference type="GO" id="GO:0009252">
    <property type="term" value="P:peptidoglycan biosynthetic process"/>
    <property type="evidence" value="ECO:0007669"/>
    <property type="project" value="UniProtKB-UniRule"/>
</dbReference>
<evidence type="ECO:0000256" key="11">
    <source>
        <dbReference type="RuleBase" id="RU004136"/>
    </source>
</evidence>
<dbReference type="GO" id="GO:0051301">
    <property type="term" value="P:cell division"/>
    <property type="evidence" value="ECO:0007669"/>
    <property type="project" value="UniProtKB-KW"/>
</dbReference>
<evidence type="ECO:0000259" key="13">
    <source>
        <dbReference type="Pfam" id="PF02875"/>
    </source>
</evidence>
<evidence type="ECO:0000256" key="1">
    <source>
        <dbReference type="ARBA" id="ARBA00022490"/>
    </source>
</evidence>
<evidence type="ECO:0000256" key="10">
    <source>
        <dbReference type="HAMAP-Rule" id="MF_02019"/>
    </source>
</evidence>
<sequence>MIALSLAQVAAVVGGEVTGGSSGAATAPEDVVVDGPVVIDGREAGPGSLFAAFVGEHSDGHEHAAQAGRQGAVAVLGSRPTELPTVVVDDPRLALQRLAAHVVERVRRDGGLTVVGITGSQGKTSTKDLLGAVLSEAAPTVATRGSFNNELGMPLTALRVETGTRYLVLELGARGLGHIAELTALVRPDVSLVLNVGQAHLSEFGSREAIAQAKGELVEALDDDGTAVLNADDGRVAAMASRTGARVVSFGAQQPADVRVEELELDRLGRPSFVLVADGARVPVRLRLVGAHQALNAAAAAAAAIAAGLEVEQVAAALSGVSTLSQWRMELSELPNGVTVLNDSYNANPDSMRAAIDALASIGADPGVRRTVAVLGEMRELGETSPEEHRGVGAYAVDRGVDVVVVVGEAARGIHEGAGERSVLLADNAAAGAWLAEHLAEGDAVLFKASRGARLDEVAASLQ</sequence>
<dbReference type="PANTHER" id="PTHR43024">
    <property type="entry name" value="UDP-N-ACETYLMURAMOYL-TRIPEPTIDE--D-ALANYL-D-ALANINE LIGASE"/>
    <property type="match status" value="1"/>
</dbReference>
<evidence type="ECO:0000256" key="7">
    <source>
        <dbReference type="ARBA" id="ARBA00022984"/>
    </source>
</evidence>
<keyword evidence="16" id="KW-1185">Reference proteome</keyword>
<evidence type="ECO:0000256" key="6">
    <source>
        <dbReference type="ARBA" id="ARBA00022960"/>
    </source>
</evidence>
<evidence type="ECO:0000256" key="5">
    <source>
        <dbReference type="ARBA" id="ARBA00022840"/>
    </source>
</evidence>
<feature type="binding site" evidence="10">
    <location>
        <begin position="119"/>
        <end position="125"/>
    </location>
    <ligand>
        <name>ATP</name>
        <dbReference type="ChEBI" id="CHEBI:30616"/>
    </ligand>
</feature>
<protein>
    <recommendedName>
        <fullName evidence="10 11">UDP-N-acetylmuramoyl-tripeptide--D-alanyl-D-alanine ligase</fullName>
        <ecNumber evidence="10 11">6.3.2.10</ecNumber>
    </recommendedName>
    <alternativeName>
        <fullName evidence="10">D-alanyl-D-alanine-adding enzyme</fullName>
    </alternativeName>
</protein>
<dbReference type="Gene3D" id="3.90.190.20">
    <property type="entry name" value="Mur ligase, C-terminal domain"/>
    <property type="match status" value="1"/>
</dbReference>
<evidence type="ECO:0000256" key="2">
    <source>
        <dbReference type="ARBA" id="ARBA00022598"/>
    </source>
</evidence>
<reference evidence="15 16" key="1">
    <citation type="submission" date="2020-07" db="EMBL/GenBank/DDBJ databases">
        <title>Sequencing the genomes of 1000 actinobacteria strains.</title>
        <authorList>
            <person name="Klenk H.-P."/>
        </authorList>
    </citation>
    <scope>NUCLEOTIDE SEQUENCE [LARGE SCALE GENOMIC DNA]</scope>
    <source>
        <strain evidence="15 16">DSM 18965</strain>
    </source>
</reference>
<dbReference type="InterPro" id="IPR051046">
    <property type="entry name" value="MurCDEF_CellWall_CoF430Synth"/>
</dbReference>
<evidence type="ECO:0000256" key="8">
    <source>
        <dbReference type="ARBA" id="ARBA00023306"/>
    </source>
</evidence>
<dbReference type="InterPro" id="IPR036615">
    <property type="entry name" value="Mur_ligase_C_dom_sf"/>
</dbReference>
<dbReference type="UniPathway" id="UPA00219"/>
<keyword evidence="2 10" id="KW-0436">Ligase</keyword>
<comment type="subcellular location">
    <subcellularLocation>
        <location evidence="10 11">Cytoplasm</location>
    </subcellularLocation>
</comment>
<dbReference type="GO" id="GO:0005737">
    <property type="term" value="C:cytoplasm"/>
    <property type="evidence" value="ECO:0007669"/>
    <property type="project" value="UniProtKB-SubCell"/>
</dbReference>
<dbReference type="InterPro" id="IPR000713">
    <property type="entry name" value="Mur_ligase_N"/>
</dbReference>
<dbReference type="RefSeq" id="WP_179615941.1">
    <property type="nucleotide sequence ID" value="NZ_CP059163.1"/>
</dbReference>
<feature type="domain" description="Mur ligase C-terminal" evidence="13">
    <location>
        <begin position="328"/>
        <end position="451"/>
    </location>
</feature>
<evidence type="ECO:0000313" key="15">
    <source>
        <dbReference type="EMBL" id="NYD58302.1"/>
    </source>
</evidence>
<keyword evidence="7 10" id="KW-0573">Peptidoglycan synthesis</keyword>
<dbReference type="Proteomes" id="UP000516957">
    <property type="component" value="Unassembled WGS sequence"/>
</dbReference>
<keyword evidence="9 10" id="KW-0961">Cell wall biogenesis/degradation</keyword>
<dbReference type="Gene3D" id="3.40.1390.10">
    <property type="entry name" value="MurE/MurF, N-terminal domain"/>
    <property type="match status" value="1"/>
</dbReference>
<dbReference type="EC" id="6.3.2.10" evidence="10 11"/>
<dbReference type="PANTHER" id="PTHR43024:SF1">
    <property type="entry name" value="UDP-N-ACETYLMURAMOYL-TRIPEPTIDE--D-ALANYL-D-ALANINE LIGASE"/>
    <property type="match status" value="1"/>
</dbReference>
<organism evidence="15 16">
    <name type="scientific">Nocardioides marinisabuli</name>
    <dbReference type="NCBI Taxonomy" id="419476"/>
    <lineage>
        <taxon>Bacteria</taxon>
        <taxon>Bacillati</taxon>
        <taxon>Actinomycetota</taxon>
        <taxon>Actinomycetes</taxon>
        <taxon>Propionibacteriales</taxon>
        <taxon>Nocardioidaceae</taxon>
        <taxon>Nocardioides</taxon>
    </lineage>
</organism>
<comment type="similarity">
    <text evidence="10">Belongs to the MurCDEF family. MurF subfamily.</text>
</comment>
<feature type="domain" description="Mur ligase central" evidence="14">
    <location>
        <begin position="117"/>
        <end position="304"/>
    </location>
</feature>
<keyword evidence="8 10" id="KW-0131">Cell cycle</keyword>
<dbReference type="GO" id="GO:0047480">
    <property type="term" value="F:UDP-N-acetylmuramoyl-tripeptide-D-alanyl-D-alanine ligase activity"/>
    <property type="evidence" value="ECO:0007669"/>
    <property type="project" value="UniProtKB-UniRule"/>
</dbReference>
<keyword evidence="5 10" id="KW-0067">ATP-binding</keyword>
<dbReference type="HAMAP" id="MF_02019">
    <property type="entry name" value="MurF"/>
    <property type="match status" value="1"/>
</dbReference>
<evidence type="ECO:0000256" key="9">
    <source>
        <dbReference type="ARBA" id="ARBA00023316"/>
    </source>
</evidence>
<keyword evidence="1 10" id="KW-0963">Cytoplasm</keyword>
<evidence type="ECO:0000256" key="3">
    <source>
        <dbReference type="ARBA" id="ARBA00022618"/>
    </source>
</evidence>
<name>A0A7Y9F291_9ACTN</name>
<feature type="domain" description="Mur ligase N-terminal catalytic" evidence="12">
    <location>
        <begin position="37"/>
        <end position="86"/>
    </location>
</feature>
<dbReference type="InterPro" id="IPR035911">
    <property type="entry name" value="MurE/MurF_N"/>
</dbReference>
<dbReference type="InterPro" id="IPR004101">
    <property type="entry name" value="Mur_ligase_C"/>
</dbReference>